<evidence type="ECO:0000313" key="6">
    <source>
        <dbReference type="EMBL" id="THU43039.1"/>
    </source>
</evidence>
<dbReference type="EMBL" id="PYDT01000071">
    <property type="protein sequence ID" value="THU43540.1"/>
    <property type="molecule type" value="Genomic_DNA"/>
</dbReference>
<dbReference type="EMBL" id="PYDT01000022">
    <property type="protein sequence ID" value="THU43708.1"/>
    <property type="molecule type" value="Genomic_DNA"/>
</dbReference>
<dbReference type="EMBL" id="PYDT01000240">
    <property type="protein sequence ID" value="THU42952.1"/>
    <property type="molecule type" value="Genomic_DNA"/>
</dbReference>
<keyword evidence="1" id="KW-1133">Transmembrane helix</keyword>
<keyword evidence="10" id="KW-1185">Reference proteome</keyword>
<dbReference type="AlphaFoldDB" id="A0A4S8I7F4"/>
<proteinExistence type="predicted"/>
<name>A0A4S8I7F4_MUSBA</name>
<dbReference type="EMBL" id="PYDT01000490">
    <property type="protein sequence ID" value="THU42756.1"/>
    <property type="molecule type" value="Genomic_DNA"/>
</dbReference>
<feature type="transmembrane region" description="Helical" evidence="1">
    <location>
        <begin position="63"/>
        <end position="83"/>
    </location>
</feature>
<evidence type="ECO:0000313" key="2">
    <source>
        <dbReference type="EMBL" id="THU42254.1"/>
    </source>
</evidence>
<dbReference type="EMBL" id="PYDT01002040">
    <property type="protein sequence ID" value="THU42254.1"/>
    <property type="molecule type" value="Genomic_DNA"/>
</dbReference>
<dbReference type="EMBL" id="PYDT01000166">
    <property type="protein sequence ID" value="THU43206.1"/>
    <property type="molecule type" value="Genomic_DNA"/>
</dbReference>
<keyword evidence="1" id="KW-0472">Membrane</keyword>
<comment type="caution">
    <text evidence="5">The sequence shown here is derived from an EMBL/GenBank/DDBJ whole genome shotgun (WGS) entry which is preliminary data.</text>
</comment>
<evidence type="ECO:0000313" key="3">
    <source>
        <dbReference type="EMBL" id="THU42755.1"/>
    </source>
</evidence>
<sequence length="124" mass="14471">MIRTVSKTQHAFCCIGLFHQLEQYQSVSKKGYLDLVKWNLYRSAATVEYETSYTLKFIGRKEVILRPLYSLCLALNGLGIYLINYQINGGFYLIWQLNSRLNRTEPNICQAIVLLFPRTYGVRH</sequence>
<protein>
    <submittedName>
        <fullName evidence="5">Uncharacterized protein</fullName>
    </submittedName>
</protein>
<accession>A0A4S8I7F4</accession>
<dbReference type="EMBL" id="PYDT01000230">
    <property type="protein sequence ID" value="THU43039.1"/>
    <property type="molecule type" value="Genomic_DNA"/>
</dbReference>
<evidence type="ECO:0000256" key="1">
    <source>
        <dbReference type="SAM" id="Phobius"/>
    </source>
</evidence>
<reference evidence="5 10" key="1">
    <citation type="journal article" date="2019" name="Nat. Plants">
        <title>Genome sequencing of Musa balbisiana reveals subgenome evolution and function divergence in polyploid bananas.</title>
        <authorList>
            <person name="Yao X."/>
        </authorList>
    </citation>
    <scope>NUCLEOTIDE SEQUENCE [LARGE SCALE GENOMIC DNA]</scope>
    <source>
        <strain evidence="10">cv. DH-PKW</strain>
        <strain evidence="5">DH-PKW</strain>
        <tissue evidence="5">Leaves</tissue>
    </source>
</reference>
<evidence type="ECO:0000313" key="8">
    <source>
        <dbReference type="EMBL" id="THU43540.1"/>
    </source>
</evidence>
<organism evidence="5 10">
    <name type="scientific">Musa balbisiana</name>
    <name type="common">Banana</name>
    <dbReference type="NCBI Taxonomy" id="52838"/>
    <lineage>
        <taxon>Eukaryota</taxon>
        <taxon>Viridiplantae</taxon>
        <taxon>Streptophyta</taxon>
        <taxon>Embryophyta</taxon>
        <taxon>Tracheophyta</taxon>
        <taxon>Spermatophyta</taxon>
        <taxon>Magnoliopsida</taxon>
        <taxon>Liliopsida</taxon>
        <taxon>Zingiberales</taxon>
        <taxon>Musaceae</taxon>
        <taxon>Musa</taxon>
    </lineage>
</organism>
<evidence type="ECO:0000313" key="9">
    <source>
        <dbReference type="EMBL" id="THU43708.1"/>
    </source>
</evidence>
<evidence type="ECO:0000313" key="4">
    <source>
        <dbReference type="EMBL" id="THU42756.1"/>
    </source>
</evidence>
<evidence type="ECO:0000313" key="7">
    <source>
        <dbReference type="EMBL" id="THU43206.1"/>
    </source>
</evidence>
<evidence type="ECO:0000313" key="5">
    <source>
        <dbReference type="EMBL" id="THU42952.1"/>
    </source>
</evidence>
<evidence type="ECO:0000313" key="10">
    <source>
        <dbReference type="Proteomes" id="UP000317650"/>
    </source>
</evidence>
<keyword evidence="1" id="KW-0812">Transmembrane</keyword>
<dbReference type="Proteomes" id="UP000317650">
    <property type="component" value="Unassembled WGS sequence"/>
</dbReference>
<dbReference type="EMBL" id="PYDT01000490">
    <property type="protein sequence ID" value="THU42755.1"/>
    <property type="molecule type" value="Genomic_DNA"/>
</dbReference>
<gene>
    <name evidence="7" type="ORF">C4D60_Mb00t03110</name>
    <name evidence="6" type="ORF">C4D60_Mb00t03560</name>
    <name evidence="5" type="ORF">C4D60_Mb00t04260</name>
    <name evidence="8" type="ORF">C4D60_Mb00t06960</name>
    <name evidence="9" type="ORF">C4D60_Mb00t11260</name>
    <name evidence="3" type="ORF">C4D60_Mb00t15680</name>
    <name evidence="4" type="ORF">C4D60_Mb00t15690</name>
    <name evidence="2" type="ORF">C4D60_Mb00t16290</name>
</gene>